<keyword evidence="1" id="KW-1133">Transmembrane helix</keyword>
<gene>
    <name evidence="2" type="ORF">D2N39_01950</name>
</gene>
<keyword evidence="1" id="KW-0472">Membrane</keyword>
<keyword evidence="1" id="KW-0812">Transmembrane</keyword>
<comment type="caution">
    <text evidence="2">The sequence shown here is derived from an EMBL/GenBank/DDBJ whole genome shotgun (WGS) entry which is preliminary data.</text>
</comment>
<feature type="transmembrane region" description="Helical" evidence="1">
    <location>
        <begin position="28"/>
        <end position="45"/>
    </location>
</feature>
<dbReference type="EMBL" id="QXXQ01000001">
    <property type="protein sequence ID" value="RID93696.1"/>
    <property type="molecule type" value="Genomic_DNA"/>
</dbReference>
<reference evidence="2 3" key="1">
    <citation type="submission" date="2018-09" db="EMBL/GenBank/DDBJ databases">
        <title>Gemmobacter lutimaris sp. nov., a marine bacterium isolated from tidal flat.</title>
        <authorList>
            <person name="Lee D.W."/>
            <person name="Yoo Y."/>
            <person name="Kim J.-J."/>
            <person name="Kim B.S."/>
        </authorList>
    </citation>
    <scope>NUCLEOTIDE SEQUENCE [LARGE SCALE GENOMIC DNA]</scope>
    <source>
        <strain evidence="2 3">YJ-T1-11</strain>
    </source>
</reference>
<evidence type="ECO:0000256" key="1">
    <source>
        <dbReference type="SAM" id="Phobius"/>
    </source>
</evidence>
<evidence type="ECO:0000313" key="2">
    <source>
        <dbReference type="EMBL" id="RID93696.1"/>
    </source>
</evidence>
<evidence type="ECO:0000313" key="3">
    <source>
        <dbReference type="Proteomes" id="UP000266649"/>
    </source>
</evidence>
<dbReference type="AlphaFoldDB" id="A0A398C2X0"/>
<feature type="transmembrane region" description="Helical" evidence="1">
    <location>
        <begin position="51"/>
        <end position="70"/>
    </location>
</feature>
<dbReference type="OrthoDB" id="7864204at2"/>
<protein>
    <recommendedName>
        <fullName evidence="4">ABC transmembrane type-1 domain-containing protein</fullName>
    </recommendedName>
</protein>
<name>A0A398C2X0_9RHOB</name>
<organism evidence="2 3">
    <name type="scientific">Gemmobacter lutimaris</name>
    <dbReference type="NCBI Taxonomy" id="2306023"/>
    <lineage>
        <taxon>Bacteria</taxon>
        <taxon>Pseudomonadati</taxon>
        <taxon>Pseudomonadota</taxon>
        <taxon>Alphaproteobacteria</taxon>
        <taxon>Rhodobacterales</taxon>
        <taxon>Paracoccaceae</taxon>
        <taxon>Gemmobacter</taxon>
    </lineage>
</organism>
<proteinExistence type="predicted"/>
<accession>A0A398C2X0</accession>
<dbReference type="RefSeq" id="WP_119133101.1">
    <property type="nucleotide sequence ID" value="NZ_QXXQ01000001.1"/>
</dbReference>
<evidence type="ECO:0008006" key="4">
    <source>
        <dbReference type="Google" id="ProtNLM"/>
    </source>
</evidence>
<dbReference type="Proteomes" id="UP000266649">
    <property type="component" value="Unassembled WGS sequence"/>
</dbReference>
<sequence length="73" mass="7832">MTALPATGLGRLPLIGFIARDIARDINVIFYMLTIVVTLVTLAVMQWGVVALAMVALAMVPVMFCILIAITRG</sequence>
<keyword evidence="3" id="KW-1185">Reference proteome</keyword>